<organism evidence="2 3">
    <name type="scientific">Candidatus Enterovibrio escicola</name>
    <dbReference type="NCBI Taxonomy" id="1927127"/>
    <lineage>
        <taxon>Bacteria</taxon>
        <taxon>Pseudomonadati</taxon>
        <taxon>Pseudomonadota</taxon>
        <taxon>Gammaproteobacteria</taxon>
        <taxon>Vibrionales</taxon>
        <taxon>Vibrionaceae</taxon>
        <taxon>Enterovibrio</taxon>
    </lineage>
</organism>
<evidence type="ECO:0000256" key="1">
    <source>
        <dbReference type="SAM" id="Phobius"/>
    </source>
</evidence>
<accession>A0A2A5T7T6</accession>
<gene>
    <name evidence="2" type="ORF">BTN49_0039</name>
</gene>
<name>A0A2A5T7T6_9GAMM</name>
<keyword evidence="1" id="KW-0812">Transmembrane</keyword>
<feature type="transmembrane region" description="Helical" evidence="1">
    <location>
        <begin position="13"/>
        <end position="34"/>
    </location>
</feature>
<dbReference type="Proteomes" id="UP000219020">
    <property type="component" value="Unassembled WGS sequence"/>
</dbReference>
<dbReference type="EMBL" id="NBYY01000002">
    <property type="protein sequence ID" value="PCS24221.1"/>
    <property type="molecule type" value="Genomic_DNA"/>
</dbReference>
<reference evidence="3" key="1">
    <citation type="submission" date="2017-04" db="EMBL/GenBank/DDBJ databases">
        <title>Genome evolution of the luminous symbionts of deep sea anglerfish.</title>
        <authorList>
            <person name="Hendry T.A."/>
        </authorList>
    </citation>
    <scope>NUCLEOTIDE SEQUENCE [LARGE SCALE GENOMIC DNA]</scope>
</reference>
<evidence type="ECO:0000313" key="3">
    <source>
        <dbReference type="Proteomes" id="UP000219020"/>
    </source>
</evidence>
<comment type="caution">
    <text evidence="2">The sequence shown here is derived from an EMBL/GenBank/DDBJ whole genome shotgun (WGS) entry which is preliminary data.</text>
</comment>
<sequence length="46" mass="5124">MAPFTGKVMDDKIFLLTSPLMIVLNGLILFEVFTGKRKSNLSVKPI</sequence>
<protein>
    <submittedName>
        <fullName evidence="2">Uncharacterized protein</fullName>
    </submittedName>
</protein>
<keyword evidence="1" id="KW-0472">Membrane</keyword>
<dbReference type="AlphaFoldDB" id="A0A2A5T7T6"/>
<proteinExistence type="predicted"/>
<keyword evidence="1" id="KW-1133">Transmembrane helix</keyword>
<keyword evidence="3" id="KW-1185">Reference proteome</keyword>
<evidence type="ECO:0000313" key="2">
    <source>
        <dbReference type="EMBL" id="PCS24221.1"/>
    </source>
</evidence>